<evidence type="ECO:0000313" key="5">
    <source>
        <dbReference type="EMBL" id="MCF4006263.1"/>
    </source>
</evidence>
<protein>
    <submittedName>
        <fullName evidence="5">Glycosyltransferase family 4 protein</fullName>
    </submittedName>
</protein>
<reference evidence="5" key="1">
    <citation type="submission" date="2022-01" db="EMBL/GenBank/DDBJ databases">
        <title>Corynebacterium sp. nov isolated from isolated from the feces of the greater white-fronted geese (Anser albifrons) at Poyang Lake, PR China.</title>
        <authorList>
            <person name="Liu Q."/>
        </authorList>
    </citation>
    <scope>NUCLEOTIDE SEQUENCE</scope>
    <source>
        <strain evidence="5">JCM 32435</strain>
    </source>
</reference>
<keyword evidence="6" id="KW-1185">Reference proteome</keyword>
<dbReference type="InterPro" id="IPR028098">
    <property type="entry name" value="Glyco_trans_4-like_N"/>
</dbReference>
<name>A0A9X1QR16_9CORY</name>
<evidence type="ECO:0000256" key="2">
    <source>
        <dbReference type="ARBA" id="ARBA00022679"/>
    </source>
</evidence>
<sequence length="382" mass="41617">MPRVLLVTNDFPPRIGGIQSYLRDFLATLDPQDICVFASVQDAEAAAAHDRGYPIEVIRWPRAVMLPTPATARRMQEIIREKSIETVWFGAAAPLALLAPAARRAGARRIIATTHGHEVGWSMLPVARQVLRRIGEEADVVTYISDYTLRRVRGAFGTHPRFVHLPSGVDTELFHPITEAQRASIRVEHGFGRDQLLVTCVSRLVPRKGQDQLIRVWPEVLQRFPTARLLIIGQGRYESALRRLVDRHGVGGSVELTGSLPFEELRGLLAASDVAAMPARTRGGGLDVEGLGIVYLEAQASGIPVVAGDSGGAPETVTPETGIVVPGKNRGALAEALLALLGDAERRHAMGRAGRDYVRSAWTWDIMGARLRSLLEAGPAER</sequence>
<evidence type="ECO:0000313" key="6">
    <source>
        <dbReference type="Proteomes" id="UP001139336"/>
    </source>
</evidence>
<dbReference type="InterPro" id="IPR050194">
    <property type="entry name" value="Glycosyltransferase_grp1"/>
</dbReference>
<feature type="domain" description="Glycosyltransferase subfamily 4-like N-terminal" evidence="4">
    <location>
        <begin position="15"/>
        <end position="172"/>
    </location>
</feature>
<dbReference type="AlphaFoldDB" id="A0A9X1QR16"/>
<accession>A0A9X1QR16</accession>
<organism evidence="5 6">
    <name type="scientific">Corynebacterium uropygiale</name>
    <dbReference type="NCBI Taxonomy" id="1775911"/>
    <lineage>
        <taxon>Bacteria</taxon>
        <taxon>Bacillati</taxon>
        <taxon>Actinomycetota</taxon>
        <taxon>Actinomycetes</taxon>
        <taxon>Mycobacteriales</taxon>
        <taxon>Corynebacteriaceae</taxon>
        <taxon>Corynebacterium</taxon>
    </lineage>
</organism>
<comment type="caution">
    <text evidence="5">The sequence shown here is derived from an EMBL/GenBank/DDBJ whole genome shotgun (WGS) entry which is preliminary data.</text>
</comment>
<evidence type="ECO:0000259" key="4">
    <source>
        <dbReference type="Pfam" id="PF13439"/>
    </source>
</evidence>
<dbReference type="EMBL" id="JAKGSI010000002">
    <property type="protein sequence ID" value="MCF4006263.1"/>
    <property type="molecule type" value="Genomic_DNA"/>
</dbReference>
<keyword evidence="1" id="KW-0328">Glycosyltransferase</keyword>
<keyword evidence="2" id="KW-0808">Transferase</keyword>
<dbReference type="FunFam" id="3.40.50.2000:FF:000115">
    <property type="entry name" value="Alpha-(1-6)-phosphatidylinositol monomannoside mannosyltransferase"/>
    <property type="match status" value="1"/>
</dbReference>
<dbReference type="Pfam" id="PF13439">
    <property type="entry name" value="Glyco_transf_4"/>
    <property type="match status" value="1"/>
</dbReference>
<dbReference type="Gene3D" id="3.40.50.2000">
    <property type="entry name" value="Glycogen Phosphorylase B"/>
    <property type="match status" value="2"/>
</dbReference>
<dbReference type="Proteomes" id="UP001139336">
    <property type="component" value="Unassembled WGS sequence"/>
</dbReference>
<dbReference type="PANTHER" id="PTHR45947">
    <property type="entry name" value="SULFOQUINOVOSYL TRANSFERASE SQD2"/>
    <property type="match status" value="1"/>
</dbReference>
<evidence type="ECO:0000259" key="3">
    <source>
        <dbReference type="Pfam" id="PF00534"/>
    </source>
</evidence>
<feature type="domain" description="Glycosyl transferase family 1" evidence="3">
    <location>
        <begin position="183"/>
        <end position="356"/>
    </location>
</feature>
<gene>
    <name evidence="5" type="ORF">L1O03_03600</name>
</gene>
<dbReference type="GO" id="GO:0016758">
    <property type="term" value="F:hexosyltransferase activity"/>
    <property type="evidence" value="ECO:0007669"/>
    <property type="project" value="TreeGrafter"/>
</dbReference>
<dbReference type="SUPFAM" id="SSF53756">
    <property type="entry name" value="UDP-Glycosyltransferase/glycogen phosphorylase"/>
    <property type="match status" value="1"/>
</dbReference>
<dbReference type="PANTHER" id="PTHR45947:SF3">
    <property type="entry name" value="SULFOQUINOVOSYL TRANSFERASE SQD2"/>
    <property type="match status" value="1"/>
</dbReference>
<dbReference type="Pfam" id="PF00534">
    <property type="entry name" value="Glycos_transf_1"/>
    <property type="match status" value="1"/>
</dbReference>
<dbReference type="GO" id="GO:1901137">
    <property type="term" value="P:carbohydrate derivative biosynthetic process"/>
    <property type="evidence" value="ECO:0007669"/>
    <property type="project" value="UniProtKB-ARBA"/>
</dbReference>
<dbReference type="RefSeq" id="WP_236118078.1">
    <property type="nucleotide sequence ID" value="NZ_JAKGSI010000002.1"/>
</dbReference>
<evidence type="ECO:0000256" key="1">
    <source>
        <dbReference type="ARBA" id="ARBA00022676"/>
    </source>
</evidence>
<dbReference type="InterPro" id="IPR001296">
    <property type="entry name" value="Glyco_trans_1"/>
</dbReference>
<proteinExistence type="predicted"/>
<dbReference type="GO" id="GO:1903509">
    <property type="term" value="P:liposaccharide metabolic process"/>
    <property type="evidence" value="ECO:0007669"/>
    <property type="project" value="UniProtKB-ARBA"/>
</dbReference>
<dbReference type="CDD" id="cd03801">
    <property type="entry name" value="GT4_PimA-like"/>
    <property type="match status" value="1"/>
</dbReference>